<evidence type="ECO:0000259" key="8">
    <source>
        <dbReference type="Pfam" id="PF06808"/>
    </source>
</evidence>
<evidence type="ECO:0000256" key="5">
    <source>
        <dbReference type="ARBA" id="ARBA00022989"/>
    </source>
</evidence>
<dbReference type="AlphaFoldDB" id="A0A9X2IQE0"/>
<feature type="transmembrane region" description="Helical" evidence="7">
    <location>
        <begin position="179"/>
        <end position="205"/>
    </location>
</feature>
<feature type="domain" description="TRAP C4-dicarboxylate transport system permease DctM subunit" evidence="8">
    <location>
        <begin position="19"/>
        <end position="430"/>
    </location>
</feature>
<dbReference type="Pfam" id="PF06808">
    <property type="entry name" value="DctM"/>
    <property type="match status" value="1"/>
</dbReference>
<feature type="transmembrane region" description="Helical" evidence="7">
    <location>
        <begin position="414"/>
        <end position="434"/>
    </location>
</feature>
<name>A0A9X2IQE0_9BACI</name>
<reference evidence="9" key="1">
    <citation type="submission" date="2022-05" db="EMBL/GenBank/DDBJ databases">
        <title>Comparative Genomics of Spacecraft Associated Microbes.</title>
        <authorList>
            <person name="Tran M.T."/>
            <person name="Wright A."/>
            <person name="Seuylemezian A."/>
            <person name="Eisen J."/>
            <person name="Coil D."/>
        </authorList>
    </citation>
    <scope>NUCLEOTIDE SEQUENCE</scope>
    <source>
        <strain evidence="9">214.1.1</strain>
    </source>
</reference>
<keyword evidence="4 7" id="KW-0812">Transmembrane</keyword>
<dbReference type="PIRSF" id="PIRSF006066">
    <property type="entry name" value="HI0050"/>
    <property type="match status" value="1"/>
</dbReference>
<evidence type="ECO:0000313" key="9">
    <source>
        <dbReference type="EMBL" id="MCM3715387.1"/>
    </source>
</evidence>
<feature type="transmembrane region" description="Helical" evidence="7">
    <location>
        <begin position="12"/>
        <end position="45"/>
    </location>
</feature>
<dbReference type="EMBL" id="JAMBOL010000014">
    <property type="protein sequence ID" value="MCM3715387.1"/>
    <property type="molecule type" value="Genomic_DNA"/>
</dbReference>
<feature type="transmembrane region" description="Helical" evidence="7">
    <location>
        <begin position="291"/>
        <end position="311"/>
    </location>
</feature>
<protein>
    <submittedName>
        <fullName evidence="9">TRAP transporter large permease</fullName>
    </submittedName>
</protein>
<dbReference type="PANTHER" id="PTHR33362">
    <property type="entry name" value="SIALIC ACID TRAP TRANSPORTER PERMEASE PROTEIN SIAT-RELATED"/>
    <property type="match status" value="1"/>
</dbReference>
<gene>
    <name evidence="9" type="ORF">M3202_15045</name>
</gene>
<dbReference type="PANTHER" id="PTHR33362:SF4">
    <property type="entry name" value="2,3-DIKETO-L-GULONATE TRAP TRANSPORTER LARGE PERMEASE PROTEIN YIAN"/>
    <property type="match status" value="1"/>
</dbReference>
<sequence>MSFECRGLLQGGAGMLIVVIVFVVLLLLNMPIAFTIGISGLLFFILEPNLPINLAIQRFVSGTQSFPLLAVPFFVLAGNLLNATGITKRLIRFANALTGHLVGGLAHVSIVLSALMGGISGSANADAAMQSRILAPQMMQKGYSGGYSVAVIAVSALITATIPPSIGLILYGFVGQVSIGQLFIAGIVPGILMTLLLMIAAFVIAKKNDYDLDRPRRATFKEVAVAFKESFWGLLFPVILIVGIRFGVFTPSEAGAFAVVYAFIIGKFVYRELDQKSMRTVLKDTVEDNGVIMLIIAAASILGYAITFARIPQTTVNTLLGITENPVIIMLIVLLFLLLAGMVMESTVNTILLTPILLPVVTSIGVDPVHFGVIMMTIVTMGGMTPPVGVTMYTVCSLTGVSVADYIKSATPFLLAVIVLIALMTIFPQIVMFLPELLMR</sequence>
<dbReference type="GO" id="GO:0022857">
    <property type="term" value="F:transmembrane transporter activity"/>
    <property type="evidence" value="ECO:0007669"/>
    <property type="project" value="TreeGrafter"/>
</dbReference>
<feature type="transmembrane region" description="Helical" evidence="7">
    <location>
        <begin position="390"/>
        <end position="407"/>
    </location>
</feature>
<keyword evidence="10" id="KW-1185">Reference proteome</keyword>
<feature type="transmembrane region" description="Helical" evidence="7">
    <location>
        <begin position="226"/>
        <end position="248"/>
    </location>
</feature>
<dbReference type="InterPro" id="IPR004681">
    <property type="entry name" value="TRAP_DctM"/>
</dbReference>
<evidence type="ECO:0000256" key="2">
    <source>
        <dbReference type="ARBA" id="ARBA00022475"/>
    </source>
</evidence>
<dbReference type="GO" id="GO:0005886">
    <property type="term" value="C:plasma membrane"/>
    <property type="evidence" value="ECO:0007669"/>
    <property type="project" value="UniProtKB-SubCell"/>
</dbReference>
<organism evidence="9 10">
    <name type="scientific">Halalkalibacter oceani</name>
    <dbReference type="NCBI Taxonomy" id="1653776"/>
    <lineage>
        <taxon>Bacteria</taxon>
        <taxon>Bacillati</taxon>
        <taxon>Bacillota</taxon>
        <taxon>Bacilli</taxon>
        <taxon>Bacillales</taxon>
        <taxon>Bacillaceae</taxon>
        <taxon>Halalkalibacter</taxon>
    </lineage>
</organism>
<evidence type="ECO:0000313" key="10">
    <source>
        <dbReference type="Proteomes" id="UP001139179"/>
    </source>
</evidence>
<dbReference type="Proteomes" id="UP001139179">
    <property type="component" value="Unassembled WGS sequence"/>
</dbReference>
<evidence type="ECO:0000256" key="7">
    <source>
        <dbReference type="SAM" id="Phobius"/>
    </source>
</evidence>
<evidence type="ECO:0000256" key="1">
    <source>
        <dbReference type="ARBA" id="ARBA00004429"/>
    </source>
</evidence>
<feature type="transmembrane region" description="Helical" evidence="7">
    <location>
        <begin position="146"/>
        <end position="173"/>
    </location>
</feature>
<evidence type="ECO:0000256" key="4">
    <source>
        <dbReference type="ARBA" id="ARBA00022692"/>
    </source>
</evidence>
<comment type="caution">
    <text evidence="9">The sequence shown here is derived from an EMBL/GenBank/DDBJ whole genome shotgun (WGS) entry which is preliminary data.</text>
</comment>
<keyword evidence="5 7" id="KW-1133">Transmembrane helix</keyword>
<keyword evidence="3" id="KW-0997">Cell inner membrane</keyword>
<comment type="subcellular location">
    <subcellularLocation>
        <location evidence="1">Cell inner membrane</location>
        <topology evidence="1">Multi-pass membrane protein</topology>
    </subcellularLocation>
</comment>
<evidence type="ECO:0000256" key="3">
    <source>
        <dbReference type="ARBA" id="ARBA00022519"/>
    </source>
</evidence>
<keyword evidence="6 7" id="KW-0472">Membrane</keyword>
<keyword evidence="2" id="KW-1003">Cell membrane</keyword>
<feature type="transmembrane region" description="Helical" evidence="7">
    <location>
        <begin position="326"/>
        <end position="344"/>
    </location>
</feature>
<dbReference type="NCBIfam" id="TIGR00786">
    <property type="entry name" value="dctM"/>
    <property type="match status" value="1"/>
</dbReference>
<dbReference type="InterPro" id="IPR010656">
    <property type="entry name" value="DctM"/>
</dbReference>
<feature type="transmembrane region" description="Helical" evidence="7">
    <location>
        <begin position="66"/>
        <end position="85"/>
    </location>
</feature>
<evidence type="ECO:0000256" key="6">
    <source>
        <dbReference type="ARBA" id="ARBA00023136"/>
    </source>
</evidence>
<accession>A0A9X2IQE0</accession>
<proteinExistence type="predicted"/>
<feature type="transmembrane region" description="Helical" evidence="7">
    <location>
        <begin position="254"/>
        <end position="270"/>
    </location>
</feature>
<feature type="transmembrane region" description="Helical" evidence="7">
    <location>
        <begin position="105"/>
        <end position="125"/>
    </location>
</feature>
<dbReference type="RefSeq" id="WP_251224139.1">
    <property type="nucleotide sequence ID" value="NZ_JAMBOL010000014.1"/>
</dbReference>
<feature type="transmembrane region" description="Helical" evidence="7">
    <location>
        <begin position="356"/>
        <end position="378"/>
    </location>
</feature>